<dbReference type="EMBL" id="CM018052">
    <property type="protein sequence ID" value="KAA8514913.1"/>
    <property type="molecule type" value="Genomic_DNA"/>
</dbReference>
<dbReference type="AlphaFoldDB" id="A0A5J4Z8A8"/>
<keyword evidence="2" id="KW-1185">Reference proteome</keyword>
<dbReference type="Proteomes" id="UP000325577">
    <property type="component" value="Linkage Group LG9"/>
</dbReference>
<gene>
    <name evidence="1" type="ORF">F0562_018092</name>
</gene>
<reference evidence="1 2" key="1">
    <citation type="submission" date="2019-09" db="EMBL/GenBank/DDBJ databases">
        <title>A chromosome-level genome assembly of the Chinese tupelo Nyssa sinensis.</title>
        <authorList>
            <person name="Yang X."/>
            <person name="Kang M."/>
            <person name="Yang Y."/>
            <person name="Xiong H."/>
            <person name="Wang M."/>
            <person name="Zhang Z."/>
            <person name="Wang Z."/>
            <person name="Wu H."/>
            <person name="Ma T."/>
            <person name="Liu J."/>
            <person name="Xi Z."/>
        </authorList>
    </citation>
    <scope>NUCLEOTIDE SEQUENCE [LARGE SCALE GENOMIC DNA]</scope>
    <source>
        <strain evidence="1">J267</strain>
        <tissue evidence="1">Leaf</tissue>
    </source>
</reference>
<name>A0A5J4Z8A8_9ASTE</name>
<evidence type="ECO:0000313" key="2">
    <source>
        <dbReference type="Proteomes" id="UP000325577"/>
    </source>
</evidence>
<accession>A0A5J4Z8A8</accession>
<organism evidence="1 2">
    <name type="scientific">Nyssa sinensis</name>
    <dbReference type="NCBI Taxonomy" id="561372"/>
    <lineage>
        <taxon>Eukaryota</taxon>
        <taxon>Viridiplantae</taxon>
        <taxon>Streptophyta</taxon>
        <taxon>Embryophyta</taxon>
        <taxon>Tracheophyta</taxon>
        <taxon>Spermatophyta</taxon>
        <taxon>Magnoliopsida</taxon>
        <taxon>eudicotyledons</taxon>
        <taxon>Gunneridae</taxon>
        <taxon>Pentapetalae</taxon>
        <taxon>asterids</taxon>
        <taxon>Cornales</taxon>
        <taxon>Nyssaceae</taxon>
        <taxon>Nyssa</taxon>
    </lineage>
</organism>
<sequence length="88" mass="9482">MAEITGVAAGFEGWQKGVDGQELQNVVATGWIELQVYGDSGVRDGGNYYIADSAELRASEREREREVSARVLQKLVGVGKLVGVTLQV</sequence>
<proteinExistence type="predicted"/>
<protein>
    <submittedName>
        <fullName evidence="1">Uncharacterized protein</fullName>
    </submittedName>
</protein>
<evidence type="ECO:0000313" key="1">
    <source>
        <dbReference type="EMBL" id="KAA8514913.1"/>
    </source>
</evidence>